<dbReference type="InterPro" id="IPR011990">
    <property type="entry name" value="TPR-like_helical_dom_sf"/>
</dbReference>
<gene>
    <name evidence="4" type="ORF">Pta02_63400</name>
</gene>
<keyword evidence="2" id="KW-0067">ATP-binding</keyword>
<dbReference type="Pfam" id="PF13191">
    <property type="entry name" value="AAA_16"/>
    <property type="match status" value="1"/>
</dbReference>
<dbReference type="PANTHER" id="PTHR16305:SF28">
    <property type="entry name" value="GUANYLATE CYCLASE DOMAIN-CONTAINING PROTEIN"/>
    <property type="match status" value="1"/>
</dbReference>
<keyword evidence="1" id="KW-0547">Nucleotide-binding</keyword>
<dbReference type="Gene3D" id="1.10.10.10">
    <property type="entry name" value="Winged helix-like DNA-binding domain superfamily/Winged helix DNA-binding domain"/>
    <property type="match status" value="1"/>
</dbReference>
<dbReference type="PRINTS" id="PR00038">
    <property type="entry name" value="HTHLUXR"/>
</dbReference>
<sequence length="886" mass="94616">MGMGRGYALGRWPLVGRGFQLQVFDELLRDPASKGFFIFGPAGVGKSRLGEECLKRAQESGRRVGRATATVASASVPLGAVAHLLPAGVDLRDPVSGFSAVTRIMSRSASRSSPMVVFIDDLHLLDATSAVLLRQLMDTDAIFLIASVRSGEPPSTAVAALTGGDAVHDVDLAPLDRPEVETLLERVLGGPVGSNTVSQLFTVSGGNVLYLRELVMGMTADGSLDSDGELWETAPGRVSGTRRLRDLIIRRRLSAAPPASRRVLDLLALCEPLSMARLAREVSPHTLHRLEEQGLIVVSRDGRRTAVRLAHPLYGEVLRDDMTAVRHRETLLGHIAALNDSGARRREDAIHLATYQLAATGTADPALLVQAASLATHTRQYACALSLLRAVPEERHDLQVRLLLGKTLYEAGEFEEAEAVLAEADALARGEQEVLAVVSQRVQNLSWGLGTTYRNLLDVIAEARRRLVSPPAHHVLAVAEAAGSFAVGELERSLALLEPLPLERGDRPDVMTWLVAVTTRSINLAFLGRGEEAVDWARRAVAVGAAVDAEAYSLTTHEAAQQSVLVLALAESGDLVQARSVGRRAHEAIAQGLVSVEHKLLAFHLGRVAWLAGHPAQARRWYAEVVRASRPHTAVLLPMALAGLAAAAAVQGDVEAAEAALAEHGRLACAVRFPEEYLGEAWLHAARGELSRARAVLAAAAQDARSRGHVAFESILLTDIVRLGGAGEVAERLAEIGEASGGRFHRARARLAAAWSTQSPDLLLSASEEMEAIGADLLAAEAAGTAAAILKRTGHSRRSQAAAVRAQALSARCEEARTPALTTGRTTAELTTREREIALLASAGISSKDIAAKLSISARTVDNHLRHVYMKLGITTRRELSARLYD</sequence>
<organism evidence="4 5">
    <name type="scientific">Planobispora takensis</name>
    <dbReference type="NCBI Taxonomy" id="1367882"/>
    <lineage>
        <taxon>Bacteria</taxon>
        <taxon>Bacillati</taxon>
        <taxon>Actinomycetota</taxon>
        <taxon>Actinomycetes</taxon>
        <taxon>Streptosporangiales</taxon>
        <taxon>Streptosporangiaceae</taxon>
        <taxon>Planobispora</taxon>
    </lineage>
</organism>
<dbReference type="GO" id="GO:0005737">
    <property type="term" value="C:cytoplasm"/>
    <property type="evidence" value="ECO:0007669"/>
    <property type="project" value="TreeGrafter"/>
</dbReference>
<evidence type="ECO:0000313" key="5">
    <source>
        <dbReference type="Proteomes" id="UP000634476"/>
    </source>
</evidence>
<dbReference type="SMART" id="SM00421">
    <property type="entry name" value="HTH_LUXR"/>
    <property type="match status" value="1"/>
</dbReference>
<dbReference type="SUPFAM" id="SSF52540">
    <property type="entry name" value="P-loop containing nucleoside triphosphate hydrolases"/>
    <property type="match status" value="1"/>
</dbReference>
<dbReference type="GO" id="GO:0003677">
    <property type="term" value="F:DNA binding"/>
    <property type="evidence" value="ECO:0007669"/>
    <property type="project" value="InterPro"/>
</dbReference>
<dbReference type="SUPFAM" id="SSF46785">
    <property type="entry name" value="Winged helix' DNA-binding domain"/>
    <property type="match status" value="1"/>
</dbReference>
<dbReference type="Gene3D" id="3.40.50.300">
    <property type="entry name" value="P-loop containing nucleotide triphosphate hydrolases"/>
    <property type="match status" value="1"/>
</dbReference>
<evidence type="ECO:0000256" key="1">
    <source>
        <dbReference type="ARBA" id="ARBA00022741"/>
    </source>
</evidence>
<dbReference type="Gene3D" id="1.25.40.10">
    <property type="entry name" value="Tetratricopeptide repeat domain"/>
    <property type="match status" value="2"/>
</dbReference>
<keyword evidence="5" id="KW-1185">Reference proteome</keyword>
<evidence type="ECO:0000259" key="3">
    <source>
        <dbReference type="PROSITE" id="PS50043"/>
    </source>
</evidence>
<dbReference type="GO" id="GO:0004016">
    <property type="term" value="F:adenylate cyclase activity"/>
    <property type="evidence" value="ECO:0007669"/>
    <property type="project" value="TreeGrafter"/>
</dbReference>
<name>A0A8J3T344_9ACTN</name>
<dbReference type="InterPro" id="IPR000792">
    <property type="entry name" value="Tscrpt_reg_LuxR_C"/>
</dbReference>
<dbReference type="InterPro" id="IPR016032">
    <property type="entry name" value="Sig_transdc_resp-reg_C-effctor"/>
</dbReference>
<dbReference type="PANTHER" id="PTHR16305">
    <property type="entry name" value="TESTICULAR SOLUBLE ADENYLYL CYCLASE"/>
    <property type="match status" value="1"/>
</dbReference>
<evidence type="ECO:0000256" key="2">
    <source>
        <dbReference type="ARBA" id="ARBA00022840"/>
    </source>
</evidence>
<dbReference type="CDD" id="cd06170">
    <property type="entry name" value="LuxR_C_like"/>
    <property type="match status" value="1"/>
</dbReference>
<dbReference type="SUPFAM" id="SSF46894">
    <property type="entry name" value="C-terminal effector domain of the bipartite response regulators"/>
    <property type="match status" value="1"/>
</dbReference>
<dbReference type="PROSITE" id="PS50043">
    <property type="entry name" value="HTH_LUXR_2"/>
    <property type="match status" value="1"/>
</dbReference>
<dbReference type="InterPro" id="IPR036388">
    <property type="entry name" value="WH-like_DNA-bd_sf"/>
</dbReference>
<proteinExistence type="predicted"/>
<dbReference type="GO" id="GO:0006355">
    <property type="term" value="P:regulation of DNA-templated transcription"/>
    <property type="evidence" value="ECO:0007669"/>
    <property type="project" value="InterPro"/>
</dbReference>
<dbReference type="Pfam" id="PF14559">
    <property type="entry name" value="TPR_19"/>
    <property type="match status" value="1"/>
</dbReference>
<comment type="caution">
    <text evidence="4">The sequence shown here is derived from an EMBL/GenBank/DDBJ whole genome shotgun (WGS) entry which is preliminary data.</text>
</comment>
<dbReference type="Pfam" id="PF00196">
    <property type="entry name" value="GerE"/>
    <property type="match status" value="1"/>
</dbReference>
<dbReference type="Proteomes" id="UP000634476">
    <property type="component" value="Unassembled WGS sequence"/>
</dbReference>
<dbReference type="EMBL" id="BOOK01000049">
    <property type="protein sequence ID" value="GII04332.1"/>
    <property type="molecule type" value="Genomic_DNA"/>
</dbReference>
<feature type="domain" description="HTH luxR-type" evidence="3">
    <location>
        <begin position="823"/>
        <end position="886"/>
    </location>
</feature>
<accession>A0A8J3T344</accession>
<dbReference type="InterPro" id="IPR027417">
    <property type="entry name" value="P-loop_NTPase"/>
</dbReference>
<dbReference type="PROSITE" id="PS00622">
    <property type="entry name" value="HTH_LUXR_1"/>
    <property type="match status" value="1"/>
</dbReference>
<evidence type="ECO:0000313" key="4">
    <source>
        <dbReference type="EMBL" id="GII04332.1"/>
    </source>
</evidence>
<dbReference type="InterPro" id="IPR041664">
    <property type="entry name" value="AAA_16"/>
</dbReference>
<dbReference type="AlphaFoldDB" id="A0A8J3T344"/>
<protein>
    <submittedName>
        <fullName evidence="4">LuxR family transcriptional regulator</fullName>
    </submittedName>
</protein>
<dbReference type="SUPFAM" id="SSF48452">
    <property type="entry name" value="TPR-like"/>
    <property type="match status" value="1"/>
</dbReference>
<dbReference type="GO" id="GO:0005524">
    <property type="term" value="F:ATP binding"/>
    <property type="evidence" value="ECO:0007669"/>
    <property type="project" value="UniProtKB-KW"/>
</dbReference>
<dbReference type="InterPro" id="IPR036390">
    <property type="entry name" value="WH_DNA-bd_sf"/>
</dbReference>
<reference evidence="4" key="1">
    <citation type="submission" date="2021-01" db="EMBL/GenBank/DDBJ databases">
        <title>Whole genome shotgun sequence of Planobispora takensis NBRC 109077.</title>
        <authorList>
            <person name="Komaki H."/>
            <person name="Tamura T."/>
        </authorList>
    </citation>
    <scope>NUCLEOTIDE SEQUENCE</scope>
    <source>
        <strain evidence="4">NBRC 109077</strain>
    </source>
</reference>